<feature type="region of interest" description="Disordered" evidence="2">
    <location>
        <begin position="1"/>
        <end position="23"/>
    </location>
</feature>
<reference evidence="3 4" key="1">
    <citation type="submission" date="2020-01" db="EMBL/GenBank/DDBJ databases">
        <authorList>
            <consortium name="DOE Joint Genome Institute"/>
            <person name="Haridas S."/>
            <person name="Albert R."/>
            <person name="Binder M."/>
            <person name="Bloem J."/>
            <person name="Labutti K."/>
            <person name="Salamov A."/>
            <person name="Andreopoulos B."/>
            <person name="Baker S.E."/>
            <person name="Barry K."/>
            <person name="Bills G."/>
            <person name="Bluhm B.H."/>
            <person name="Cannon C."/>
            <person name="Castanera R."/>
            <person name="Culley D.E."/>
            <person name="Daum C."/>
            <person name="Ezra D."/>
            <person name="Gonzalez J.B."/>
            <person name="Henrissat B."/>
            <person name="Kuo A."/>
            <person name="Liang C."/>
            <person name="Lipzen A."/>
            <person name="Lutzoni F."/>
            <person name="Magnuson J."/>
            <person name="Mondo S."/>
            <person name="Nolan M."/>
            <person name="Ohm R."/>
            <person name="Pangilinan J."/>
            <person name="Park H.-J.H."/>
            <person name="Ramirez L."/>
            <person name="Alfaro M."/>
            <person name="Sun H."/>
            <person name="Tritt A."/>
            <person name="Yoshinaga Y."/>
            <person name="Zwiers L.-H.L."/>
            <person name="Turgeon B.G."/>
            <person name="Goodwin S.B."/>
            <person name="Spatafora J.W."/>
            <person name="Crous P.W."/>
            <person name="Grigoriev I.V."/>
        </authorList>
    </citation>
    <scope>NUCLEOTIDE SEQUENCE [LARGE SCALE GENOMIC DNA]</scope>
    <source>
        <strain evidence="3 4">CBS 611.86</strain>
    </source>
</reference>
<proteinExistence type="predicted"/>
<dbReference type="EMBL" id="JAADJZ010000013">
    <property type="protein sequence ID" value="KAF2870903.1"/>
    <property type="molecule type" value="Genomic_DNA"/>
</dbReference>
<organism evidence="3 4">
    <name type="scientific">Massariosphaeria phaeospora</name>
    <dbReference type="NCBI Taxonomy" id="100035"/>
    <lineage>
        <taxon>Eukaryota</taxon>
        <taxon>Fungi</taxon>
        <taxon>Dikarya</taxon>
        <taxon>Ascomycota</taxon>
        <taxon>Pezizomycotina</taxon>
        <taxon>Dothideomycetes</taxon>
        <taxon>Pleosporomycetidae</taxon>
        <taxon>Pleosporales</taxon>
        <taxon>Pleosporales incertae sedis</taxon>
        <taxon>Massariosphaeria</taxon>
    </lineage>
</organism>
<keyword evidence="4" id="KW-1185">Reference proteome</keyword>
<dbReference type="AlphaFoldDB" id="A0A7C8MB24"/>
<evidence type="ECO:0000313" key="4">
    <source>
        <dbReference type="Proteomes" id="UP000481861"/>
    </source>
</evidence>
<feature type="region of interest" description="Disordered" evidence="2">
    <location>
        <begin position="120"/>
        <end position="191"/>
    </location>
</feature>
<feature type="compositionally biased region" description="Basic and acidic residues" evidence="2">
    <location>
        <begin position="145"/>
        <end position="156"/>
    </location>
</feature>
<keyword evidence="1" id="KW-0175">Coiled coil</keyword>
<evidence type="ECO:0000256" key="2">
    <source>
        <dbReference type="SAM" id="MobiDB-lite"/>
    </source>
</evidence>
<gene>
    <name evidence="3" type="ORF">BDV95DRAFT_574850</name>
</gene>
<accession>A0A7C8MB24</accession>
<protein>
    <submittedName>
        <fullName evidence="3">Uncharacterized protein</fullName>
    </submittedName>
</protein>
<feature type="coiled-coil region" evidence="1">
    <location>
        <begin position="73"/>
        <end position="100"/>
    </location>
</feature>
<comment type="caution">
    <text evidence="3">The sequence shown here is derived from an EMBL/GenBank/DDBJ whole genome shotgun (WGS) entry which is preliminary data.</text>
</comment>
<dbReference type="Proteomes" id="UP000481861">
    <property type="component" value="Unassembled WGS sequence"/>
</dbReference>
<sequence length="191" mass="21150">MNPNKKPQQSFNSRGGSTHGIALPVITAPRSARDIELTIPTHQRAARNSSAPPRRNDYAMEIDQVDNLADNPEADFQRQFDQIKRERDEMARELDTIKLALSRERVTGEELTKKPASFEALSAAQQASPSTAHDATPDLEASEELDVKYHPSELEMAHGMPQPGDHAAVTQEASGELVQVKPEPQVKLEHE</sequence>
<evidence type="ECO:0000256" key="1">
    <source>
        <dbReference type="SAM" id="Coils"/>
    </source>
</evidence>
<name>A0A7C8MB24_9PLEO</name>
<feature type="compositionally biased region" description="Polar residues" evidence="2">
    <location>
        <begin position="1"/>
        <end position="16"/>
    </location>
</feature>
<evidence type="ECO:0000313" key="3">
    <source>
        <dbReference type="EMBL" id="KAF2870903.1"/>
    </source>
</evidence>
<feature type="compositionally biased region" description="Polar residues" evidence="2">
    <location>
        <begin position="123"/>
        <end position="133"/>
    </location>
</feature>